<dbReference type="PANTHER" id="PTHR31718">
    <property type="entry name" value="PLAT DOMAIN-CONTAINING PROTEIN"/>
    <property type="match status" value="1"/>
</dbReference>
<feature type="signal peptide" evidence="1">
    <location>
        <begin position="1"/>
        <end position="25"/>
    </location>
</feature>
<organism evidence="2 3">
    <name type="scientific">Artemisia annua</name>
    <name type="common">Sweet wormwood</name>
    <dbReference type="NCBI Taxonomy" id="35608"/>
    <lineage>
        <taxon>Eukaryota</taxon>
        <taxon>Viridiplantae</taxon>
        <taxon>Streptophyta</taxon>
        <taxon>Embryophyta</taxon>
        <taxon>Tracheophyta</taxon>
        <taxon>Spermatophyta</taxon>
        <taxon>Magnoliopsida</taxon>
        <taxon>eudicotyledons</taxon>
        <taxon>Gunneridae</taxon>
        <taxon>Pentapetalae</taxon>
        <taxon>asterids</taxon>
        <taxon>campanulids</taxon>
        <taxon>Asterales</taxon>
        <taxon>Asteraceae</taxon>
        <taxon>Asteroideae</taxon>
        <taxon>Anthemideae</taxon>
        <taxon>Artemisiinae</taxon>
        <taxon>Artemisia</taxon>
    </lineage>
</organism>
<dbReference type="InterPro" id="IPR010417">
    <property type="entry name" value="Embryo-specific_ATS3"/>
</dbReference>
<dbReference type="STRING" id="35608.A0A2U1PLL1"/>
<evidence type="ECO:0000313" key="2">
    <source>
        <dbReference type="EMBL" id="PWA86640.1"/>
    </source>
</evidence>
<reference evidence="2 3" key="1">
    <citation type="journal article" date="2018" name="Mol. Plant">
        <title>The genome of Artemisia annua provides insight into the evolution of Asteraceae family and artemisinin biosynthesis.</title>
        <authorList>
            <person name="Shen Q."/>
            <person name="Zhang L."/>
            <person name="Liao Z."/>
            <person name="Wang S."/>
            <person name="Yan T."/>
            <person name="Shi P."/>
            <person name="Liu M."/>
            <person name="Fu X."/>
            <person name="Pan Q."/>
            <person name="Wang Y."/>
            <person name="Lv Z."/>
            <person name="Lu X."/>
            <person name="Zhang F."/>
            <person name="Jiang W."/>
            <person name="Ma Y."/>
            <person name="Chen M."/>
            <person name="Hao X."/>
            <person name="Li L."/>
            <person name="Tang Y."/>
            <person name="Lv G."/>
            <person name="Zhou Y."/>
            <person name="Sun X."/>
            <person name="Brodelius P.E."/>
            <person name="Rose J.K.C."/>
            <person name="Tang K."/>
        </authorList>
    </citation>
    <scope>NUCLEOTIDE SEQUENCE [LARGE SCALE GENOMIC DNA]</scope>
    <source>
        <strain evidence="3">cv. Huhao1</strain>
        <tissue evidence="2">Leaf</tissue>
    </source>
</reference>
<dbReference type="AlphaFoldDB" id="A0A2U1PLL1"/>
<feature type="chain" id="PRO_5015403271" evidence="1">
    <location>
        <begin position="26"/>
        <end position="194"/>
    </location>
</feature>
<name>A0A2U1PLL1_ARTAN</name>
<keyword evidence="3" id="KW-1185">Reference proteome</keyword>
<dbReference type="SUPFAM" id="SSF49723">
    <property type="entry name" value="Lipase/lipooxygenase domain (PLAT/LH2 domain)"/>
    <property type="match status" value="1"/>
</dbReference>
<keyword evidence="1" id="KW-0732">Signal</keyword>
<gene>
    <name evidence="2" type="ORF">CTI12_AA135030</name>
</gene>
<protein>
    <submittedName>
        <fullName evidence="2">PLAT/LH2 domain, Embryo-specific 3</fullName>
    </submittedName>
</protein>
<comment type="caution">
    <text evidence="2">The sequence shown here is derived from an EMBL/GenBank/DDBJ whole genome shotgun (WGS) entry which is preliminary data.</text>
</comment>
<accession>A0A2U1PLL1</accession>
<evidence type="ECO:0000313" key="3">
    <source>
        <dbReference type="Proteomes" id="UP000245207"/>
    </source>
</evidence>
<dbReference type="PANTHER" id="PTHR31718:SF30">
    <property type="entry name" value="EMBRYO-SPECIFIC PROTEIN ATS3A-LIKE"/>
    <property type="match status" value="1"/>
</dbReference>
<dbReference type="InterPro" id="IPR036392">
    <property type="entry name" value="PLAT/LH2_dom_sf"/>
</dbReference>
<dbReference type="EMBL" id="PKPP01000996">
    <property type="protein sequence ID" value="PWA86640.1"/>
    <property type="molecule type" value="Genomic_DNA"/>
</dbReference>
<sequence>MKTMRKHNDGGLIILLLILVIHVMCSKKLAVASRITLPRHLNEKRNCTYAITIETTCTKGADTSDHTSIRFGDSYSNDILVHRLNSKRLKRLDPLEPQNLDDVPIKPFQACSIDQFEHTSKCVDLPVCYLYLKLTGNDDWRPGFAQIRVLEGPHLSSDYFYFRRYLPRNVWHGFNACDTKVTPFGLKYKRKVFG</sequence>
<evidence type="ECO:0000256" key="1">
    <source>
        <dbReference type="SAM" id="SignalP"/>
    </source>
</evidence>
<proteinExistence type="predicted"/>
<dbReference type="Proteomes" id="UP000245207">
    <property type="component" value="Unassembled WGS sequence"/>
</dbReference>
<dbReference type="OrthoDB" id="1920702at2759"/>
<dbReference type="Pfam" id="PF06232">
    <property type="entry name" value="ATS3"/>
    <property type="match status" value="1"/>
</dbReference>